<feature type="compositionally biased region" description="Basic and acidic residues" evidence="2">
    <location>
        <begin position="202"/>
        <end position="212"/>
    </location>
</feature>
<comment type="caution">
    <text evidence="3">The sequence shown here is derived from an EMBL/GenBank/DDBJ whole genome shotgun (WGS) entry which is preliminary data.</text>
</comment>
<evidence type="ECO:0000313" key="3">
    <source>
        <dbReference type="EMBL" id="CAB4027581.1"/>
    </source>
</evidence>
<protein>
    <submittedName>
        <fullName evidence="3">Uncharacterized protein</fullName>
    </submittedName>
</protein>
<gene>
    <name evidence="3" type="ORF">PACLA_8A043894</name>
</gene>
<name>A0A6S7JBH3_PARCT</name>
<evidence type="ECO:0000256" key="1">
    <source>
        <dbReference type="SAM" id="Coils"/>
    </source>
</evidence>
<evidence type="ECO:0000256" key="2">
    <source>
        <dbReference type="SAM" id="MobiDB-lite"/>
    </source>
</evidence>
<dbReference type="Proteomes" id="UP001152795">
    <property type="component" value="Unassembled WGS sequence"/>
</dbReference>
<sequence length="225" mass="25606">MAEYDGNSLSSPVVSEHGEKRTRTFTHKGFQNTLINQTKTFNKQTKVLRVAIDLVYKEIEENSAIKEALDSLEKERRMLVNSVKSLEELFAQDKWGETTDVEPTIRKAFESPERRIAMAEAAAAKEQAEYDRLIAQMEKDRKQREAQEVLERSAAQARHEHDIAVLAAWKLEAVAQAKLEAIERSIIQEEDDSYSGKSSRKASVEPLERTKAWVESQPPFEGDVV</sequence>
<proteinExistence type="predicted"/>
<feature type="coiled-coil region" evidence="1">
    <location>
        <begin position="116"/>
        <end position="143"/>
    </location>
</feature>
<organism evidence="3 4">
    <name type="scientific">Paramuricea clavata</name>
    <name type="common">Red gorgonian</name>
    <name type="synonym">Violescent sea-whip</name>
    <dbReference type="NCBI Taxonomy" id="317549"/>
    <lineage>
        <taxon>Eukaryota</taxon>
        <taxon>Metazoa</taxon>
        <taxon>Cnidaria</taxon>
        <taxon>Anthozoa</taxon>
        <taxon>Octocorallia</taxon>
        <taxon>Malacalcyonacea</taxon>
        <taxon>Plexauridae</taxon>
        <taxon>Paramuricea</taxon>
    </lineage>
</organism>
<feature type="region of interest" description="Disordered" evidence="2">
    <location>
        <begin position="188"/>
        <end position="225"/>
    </location>
</feature>
<accession>A0A6S7JBH3</accession>
<evidence type="ECO:0000313" key="4">
    <source>
        <dbReference type="Proteomes" id="UP001152795"/>
    </source>
</evidence>
<keyword evidence="4" id="KW-1185">Reference proteome</keyword>
<reference evidence="3" key="1">
    <citation type="submission" date="2020-04" db="EMBL/GenBank/DDBJ databases">
        <authorList>
            <person name="Alioto T."/>
            <person name="Alioto T."/>
            <person name="Gomez Garrido J."/>
        </authorList>
    </citation>
    <scope>NUCLEOTIDE SEQUENCE</scope>
    <source>
        <strain evidence="3">A484AB</strain>
    </source>
</reference>
<dbReference type="OrthoDB" id="10591690at2759"/>
<dbReference type="EMBL" id="CACRXK020014887">
    <property type="protein sequence ID" value="CAB4027581.1"/>
    <property type="molecule type" value="Genomic_DNA"/>
</dbReference>
<keyword evidence="1" id="KW-0175">Coiled coil</keyword>
<feature type="coiled-coil region" evidence="1">
    <location>
        <begin position="62"/>
        <end position="89"/>
    </location>
</feature>
<feature type="region of interest" description="Disordered" evidence="2">
    <location>
        <begin position="1"/>
        <end position="22"/>
    </location>
</feature>
<dbReference type="AlphaFoldDB" id="A0A6S7JBH3"/>